<dbReference type="Proteomes" id="UP001383192">
    <property type="component" value="Unassembled WGS sequence"/>
</dbReference>
<sequence>MKSPKSLKTTRQTTYPQEMTQQTSIGATKATEPLSVQELFDKAATVYKKDAKRFGGALRRFWDTAFEEGKKFGLEEARKEAFRVSMEAAYGQRVLEQGEELKKELRKELSEQIRAEIESELMKSNSDKAPSAVEKNRPIVDQQSALHLHLDPRPSIDYLPPEILSKIFLLTDVRSAIYLPSLTQIYPMNIDPSYRRSNSTGSHLGCVCRYWRGVTLNTPALWSSIFMDMDAPSLKARKNFEMHIERSATNFLSITLLFRTFSFGPCRRWMNQSSNLDLDQVPEAWRIMKCIIGHATRVRELSLCLPTANDNGDAFATSFMPAFRHRFGNLAHLVVYTHRNDPYVVLNAFTASPLRSIEIRDSSTTYDAQKHHFPCSRLTNVVIEDTNLTLATEVLSKSLSLRSARLDLRQNTPLPFNTSQCLLTNLSDLDLEITVDRFIRDIDVSFVNLLAFPALVSLSFTMLKARDSTVLPEKPAFSQAFIRFVKRSPKVQTFRLAWTYFNDEEMLMVLKEMQELTIFEFGVHGSFNGGLLIKELGEGRVAPKLKELKVRWFAGEIDWEVWKEMIHRRWLAEPPLRSVYLKVGAYFSVPESVQSWVQDMQLKGRAVMFGGFP</sequence>
<dbReference type="AlphaFoldDB" id="A0AAW0C214"/>
<evidence type="ECO:0000313" key="3">
    <source>
        <dbReference type="EMBL" id="KAK7032571.1"/>
    </source>
</evidence>
<dbReference type="EMBL" id="JAYKXP010000063">
    <property type="protein sequence ID" value="KAK7032571.1"/>
    <property type="molecule type" value="Genomic_DNA"/>
</dbReference>
<feature type="domain" description="F-box" evidence="2">
    <location>
        <begin position="156"/>
        <end position="227"/>
    </location>
</feature>
<feature type="region of interest" description="Disordered" evidence="1">
    <location>
        <begin position="1"/>
        <end position="29"/>
    </location>
</feature>
<evidence type="ECO:0000256" key="1">
    <source>
        <dbReference type="SAM" id="MobiDB-lite"/>
    </source>
</evidence>
<evidence type="ECO:0000313" key="4">
    <source>
        <dbReference type="Proteomes" id="UP001383192"/>
    </source>
</evidence>
<accession>A0AAW0C214</accession>
<protein>
    <recommendedName>
        <fullName evidence="2">F-box domain-containing protein</fullName>
    </recommendedName>
</protein>
<comment type="caution">
    <text evidence="3">The sequence shown here is derived from an EMBL/GenBank/DDBJ whole genome shotgun (WGS) entry which is preliminary data.</text>
</comment>
<name>A0AAW0C214_9AGAR</name>
<keyword evidence="4" id="KW-1185">Reference proteome</keyword>
<reference evidence="3 4" key="1">
    <citation type="submission" date="2024-01" db="EMBL/GenBank/DDBJ databases">
        <title>A draft genome for a cacao thread blight-causing isolate of Paramarasmius palmivorus.</title>
        <authorList>
            <person name="Baruah I.K."/>
            <person name="Bukari Y."/>
            <person name="Amoako-Attah I."/>
            <person name="Meinhardt L.W."/>
            <person name="Bailey B.A."/>
            <person name="Cohen S.P."/>
        </authorList>
    </citation>
    <scope>NUCLEOTIDE SEQUENCE [LARGE SCALE GENOMIC DNA]</scope>
    <source>
        <strain evidence="3 4">GH-12</strain>
    </source>
</reference>
<proteinExistence type="predicted"/>
<organism evidence="3 4">
    <name type="scientific">Paramarasmius palmivorus</name>
    <dbReference type="NCBI Taxonomy" id="297713"/>
    <lineage>
        <taxon>Eukaryota</taxon>
        <taxon>Fungi</taxon>
        <taxon>Dikarya</taxon>
        <taxon>Basidiomycota</taxon>
        <taxon>Agaricomycotina</taxon>
        <taxon>Agaricomycetes</taxon>
        <taxon>Agaricomycetidae</taxon>
        <taxon>Agaricales</taxon>
        <taxon>Marasmiineae</taxon>
        <taxon>Marasmiaceae</taxon>
        <taxon>Paramarasmius</taxon>
    </lineage>
</organism>
<evidence type="ECO:0000259" key="2">
    <source>
        <dbReference type="Pfam" id="PF12937"/>
    </source>
</evidence>
<gene>
    <name evidence="3" type="ORF">VNI00_012980</name>
</gene>
<feature type="compositionally biased region" description="Polar residues" evidence="1">
    <location>
        <begin position="1"/>
        <end position="26"/>
    </location>
</feature>
<dbReference type="InterPro" id="IPR001810">
    <property type="entry name" value="F-box_dom"/>
</dbReference>
<dbReference type="Pfam" id="PF12937">
    <property type="entry name" value="F-box-like"/>
    <property type="match status" value="1"/>
</dbReference>